<dbReference type="GO" id="GO:0006310">
    <property type="term" value="P:DNA recombination"/>
    <property type="evidence" value="ECO:0007669"/>
    <property type="project" value="UniProtKB-KW"/>
</dbReference>
<keyword evidence="2" id="KW-0479">Metal-binding</keyword>
<evidence type="ECO:0000256" key="2">
    <source>
        <dbReference type="ARBA" id="ARBA00022723"/>
    </source>
</evidence>
<comment type="caution">
    <text evidence="10">The sequence shown here is derived from an EMBL/GenBank/DDBJ whole genome shotgun (WGS) entry which is preliminary data.</text>
</comment>
<sequence length="161" mass="18421">MARCMLKAKPMPNEFSTEVVSCVFYLSNHSSTRNINGQTPYEAWSGVKPKVDHLRVFGNIAYIICSTKEDSSLMIGDTSCIIQNNWKIIVSKDVEFDEEKAWNWEKVEDTYNFLPYFEEVDQEVIAPNEFSTLPLSPTPLIHEVLSSEGSSSERTRKMRSI</sequence>
<dbReference type="Proteomes" id="UP000257109">
    <property type="component" value="Unassembled WGS sequence"/>
</dbReference>
<dbReference type="InterPro" id="IPR039537">
    <property type="entry name" value="Retrotran_Ty1/copia-like"/>
</dbReference>
<evidence type="ECO:0000256" key="9">
    <source>
        <dbReference type="ARBA" id="ARBA00023172"/>
    </source>
</evidence>
<keyword evidence="5" id="KW-0460">Magnesium</keyword>
<dbReference type="PANTHER" id="PTHR42648">
    <property type="entry name" value="TRANSPOSASE, PUTATIVE-RELATED"/>
    <property type="match status" value="1"/>
</dbReference>
<keyword evidence="7" id="KW-0695">RNA-directed DNA polymerase</keyword>
<dbReference type="GO" id="GO:0016787">
    <property type="term" value="F:hydrolase activity"/>
    <property type="evidence" value="ECO:0007669"/>
    <property type="project" value="UniProtKB-KW"/>
</dbReference>
<dbReference type="GO" id="GO:0004519">
    <property type="term" value="F:endonuclease activity"/>
    <property type="evidence" value="ECO:0007669"/>
    <property type="project" value="UniProtKB-KW"/>
</dbReference>
<evidence type="ECO:0000313" key="10">
    <source>
        <dbReference type="EMBL" id="RDX98958.1"/>
    </source>
</evidence>
<evidence type="ECO:0000256" key="6">
    <source>
        <dbReference type="ARBA" id="ARBA00022908"/>
    </source>
</evidence>
<feature type="non-terminal residue" evidence="10">
    <location>
        <position position="1"/>
    </location>
</feature>
<dbReference type="OrthoDB" id="6776856at2759"/>
<keyword evidence="11" id="KW-1185">Reference proteome</keyword>
<dbReference type="GO" id="GO:0046872">
    <property type="term" value="F:metal ion binding"/>
    <property type="evidence" value="ECO:0007669"/>
    <property type="project" value="UniProtKB-KW"/>
</dbReference>
<evidence type="ECO:0000256" key="7">
    <source>
        <dbReference type="ARBA" id="ARBA00022918"/>
    </source>
</evidence>
<gene>
    <name evidence="10" type="ORF">CR513_18067</name>
</gene>
<dbReference type="STRING" id="157652.A0A371H853"/>
<dbReference type="GO" id="GO:0003887">
    <property type="term" value="F:DNA-directed DNA polymerase activity"/>
    <property type="evidence" value="ECO:0007669"/>
    <property type="project" value="UniProtKB-KW"/>
</dbReference>
<keyword evidence="1" id="KW-0540">Nuclease</keyword>
<evidence type="ECO:0000256" key="4">
    <source>
        <dbReference type="ARBA" id="ARBA00022801"/>
    </source>
</evidence>
<dbReference type="PANTHER" id="PTHR42648:SF11">
    <property type="entry name" value="TRANSPOSON TY4-P GAG-POL POLYPROTEIN"/>
    <property type="match status" value="1"/>
</dbReference>
<reference evidence="10" key="1">
    <citation type="submission" date="2018-05" db="EMBL/GenBank/DDBJ databases">
        <title>Draft genome of Mucuna pruriens seed.</title>
        <authorList>
            <person name="Nnadi N.E."/>
            <person name="Vos R."/>
            <person name="Hasami M.H."/>
            <person name="Devisetty U.K."/>
            <person name="Aguiy J.C."/>
        </authorList>
    </citation>
    <scope>NUCLEOTIDE SEQUENCE [LARGE SCALE GENOMIC DNA]</scope>
    <source>
        <strain evidence="10">JCA_2017</strain>
    </source>
</reference>
<dbReference type="EMBL" id="QJKJ01003332">
    <property type="protein sequence ID" value="RDX98958.1"/>
    <property type="molecule type" value="Genomic_DNA"/>
</dbReference>
<keyword evidence="6" id="KW-0229">DNA integration</keyword>
<evidence type="ECO:0000256" key="8">
    <source>
        <dbReference type="ARBA" id="ARBA00022932"/>
    </source>
</evidence>
<dbReference type="AlphaFoldDB" id="A0A371H853"/>
<evidence type="ECO:0000256" key="5">
    <source>
        <dbReference type="ARBA" id="ARBA00022842"/>
    </source>
</evidence>
<protein>
    <recommendedName>
        <fullName evidence="12">Copia protein</fullName>
    </recommendedName>
</protein>
<organism evidence="10 11">
    <name type="scientific">Mucuna pruriens</name>
    <name type="common">Velvet bean</name>
    <name type="synonym">Dolichos pruriens</name>
    <dbReference type="NCBI Taxonomy" id="157652"/>
    <lineage>
        <taxon>Eukaryota</taxon>
        <taxon>Viridiplantae</taxon>
        <taxon>Streptophyta</taxon>
        <taxon>Embryophyta</taxon>
        <taxon>Tracheophyta</taxon>
        <taxon>Spermatophyta</taxon>
        <taxon>Magnoliopsida</taxon>
        <taxon>eudicotyledons</taxon>
        <taxon>Gunneridae</taxon>
        <taxon>Pentapetalae</taxon>
        <taxon>rosids</taxon>
        <taxon>fabids</taxon>
        <taxon>Fabales</taxon>
        <taxon>Fabaceae</taxon>
        <taxon>Papilionoideae</taxon>
        <taxon>50 kb inversion clade</taxon>
        <taxon>NPAAA clade</taxon>
        <taxon>indigoferoid/millettioid clade</taxon>
        <taxon>Phaseoleae</taxon>
        <taxon>Mucuna</taxon>
    </lineage>
</organism>
<evidence type="ECO:0000313" key="11">
    <source>
        <dbReference type="Proteomes" id="UP000257109"/>
    </source>
</evidence>
<name>A0A371H853_MUCPR</name>
<evidence type="ECO:0000256" key="3">
    <source>
        <dbReference type="ARBA" id="ARBA00022759"/>
    </source>
</evidence>
<keyword evidence="4" id="KW-0378">Hydrolase</keyword>
<keyword evidence="8" id="KW-0808">Transferase</keyword>
<proteinExistence type="predicted"/>
<dbReference type="GO" id="GO:0003964">
    <property type="term" value="F:RNA-directed DNA polymerase activity"/>
    <property type="evidence" value="ECO:0007669"/>
    <property type="project" value="UniProtKB-KW"/>
</dbReference>
<keyword evidence="3" id="KW-0255">Endonuclease</keyword>
<evidence type="ECO:0000256" key="1">
    <source>
        <dbReference type="ARBA" id="ARBA00022722"/>
    </source>
</evidence>
<keyword evidence="8" id="KW-0239">DNA-directed DNA polymerase</keyword>
<keyword evidence="8" id="KW-0548">Nucleotidyltransferase</keyword>
<evidence type="ECO:0008006" key="12">
    <source>
        <dbReference type="Google" id="ProtNLM"/>
    </source>
</evidence>
<accession>A0A371H853</accession>
<keyword evidence="9" id="KW-0233">DNA recombination</keyword>
<dbReference type="GO" id="GO:0015074">
    <property type="term" value="P:DNA integration"/>
    <property type="evidence" value="ECO:0007669"/>
    <property type="project" value="UniProtKB-KW"/>
</dbReference>